<evidence type="ECO:0000259" key="11">
    <source>
        <dbReference type="Pfam" id="PF25179"/>
    </source>
</evidence>
<dbReference type="EMBL" id="HBIJ01000115">
    <property type="protein sequence ID" value="CAE0359363.1"/>
    <property type="molecule type" value="Transcribed_RNA"/>
</dbReference>
<keyword evidence="7" id="KW-0325">Glycoprotein</keyword>
<evidence type="ECO:0000313" key="12">
    <source>
        <dbReference type="EMBL" id="CAE0359363.1"/>
    </source>
</evidence>
<feature type="transmembrane region" description="Helical" evidence="9">
    <location>
        <begin position="88"/>
        <end position="108"/>
    </location>
</feature>
<dbReference type="InterPro" id="IPR057434">
    <property type="entry name" value="LMF1/2_N"/>
</dbReference>
<keyword evidence="6 9" id="KW-0472">Membrane</keyword>
<feature type="transmembrane region" description="Helical" evidence="9">
    <location>
        <begin position="114"/>
        <end position="132"/>
    </location>
</feature>
<accession>A0A7S3JN33</accession>
<evidence type="ECO:0000256" key="5">
    <source>
        <dbReference type="ARBA" id="ARBA00022989"/>
    </source>
</evidence>
<proteinExistence type="inferred from homology"/>
<dbReference type="AlphaFoldDB" id="A0A7S3JN33"/>
<comment type="subcellular location">
    <subcellularLocation>
        <location evidence="1">Endoplasmic reticulum membrane</location>
        <topology evidence="1">Multi-pass membrane protein</topology>
    </subcellularLocation>
</comment>
<keyword evidence="3 9" id="KW-0812">Transmembrane</keyword>
<dbReference type="Pfam" id="PF25179">
    <property type="entry name" value="LMF1_C"/>
    <property type="match status" value="1"/>
</dbReference>
<feature type="transmembrane region" description="Helical" evidence="9">
    <location>
        <begin position="201"/>
        <end position="221"/>
    </location>
</feature>
<feature type="transmembrane region" description="Helical" evidence="9">
    <location>
        <begin position="281"/>
        <end position="305"/>
    </location>
</feature>
<comment type="similarity">
    <text evidence="2">Belongs to the lipase maturation factor family.</text>
</comment>
<protein>
    <recommendedName>
        <fullName evidence="8">Lipase maturation factor 2</fullName>
    </recommendedName>
</protein>
<evidence type="ECO:0000256" key="2">
    <source>
        <dbReference type="ARBA" id="ARBA00005512"/>
    </source>
</evidence>
<keyword evidence="5 9" id="KW-1133">Transmembrane helix</keyword>
<dbReference type="GO" id="GO:0005789">
    <property type="term" value="C:endoplasmic reticulum membrane"/>
    <property type="evidence" value="ECO:0007669"/>
    <property type="project" value="UniProtKB-SubCell"/>
</dbReference>
<sequence length="739" mass="84983">MRRIYLICFAQIYTCAFLSILLQYRGLLGENGLLPAEEFWKQIKKNYEPKQLPSLLWFCDQYFDLTVEGIALSGLLVSMLAQMYQHALLYAFMFMAYLTIFTIGQTFLSFQWDILLLEAGAATILYAPFLTLKVAPEHDDEGHPALWILRSIVVKLLILSGVVKVNAQCPTWKYLTALEFHFASTCLPTAEGWFLHSFPPILLRFGVAVMFLIELVAPWLMLIPITPIRRAGVIVQIPLQVLIQFSGNYNFFNLLTLVLLIPAWAHDFAIHHFWERSWQRLYLVCYILTFAALTYTFLQLFPFVFLAKSDDFSSLLTKSVIRLDNLATESWTRKMIQITLSSLAVHIFYAIVSLTAVSYSFFGTHTLKQKLRRCMLSVFCLGYLALILVPYRSILDQDLPLPYAAQAALRVLEPRLGPFRVSSSYGLFRRMTGVGSTQESGWAGVPLASKVAVPAVVIEVSTDNGASWLEIPFRYAPYKPDRPPRRTAPHQPRIDWQMWFAALGSYQYNPWFLHLLYRLILFVEYRKEDPVIDLLDLHLLNKKIPSSTIGKILIRAWRYEYDFTRVPSPWALSIPGTKLSACTPDFWPHSWHLDSFPANRTSPCRDYWTRAKISEYVPTVDKALLFKQVIQPQGWPAHSYSSDKNVRPSSFFSFATLAYIYNEYLGGSTLCKFVGFNLPCPPGLACIHDIYIDGPLLLTLMSLTLPWYFTRIYNSFSARFKCYRSRKAYARSKKHDDDN</sequence>
<feature type="transmembrane region" description="Helical" evidence="9">
    <location>
        <begin position="5"/>
        <end position="24"/>
    </location>
</feature>
<feature type="transmembrane region" description="Helical" evidence="9">
    <location>
        <begin position="144"/>
        <end position="163"/>
    </location>
</feature>
<dbReference type="PANTHER" id="PTHR14463">
    <property type="entry name" value="LIPASE MATURATION FACTOR"/>
    <property type="match status" value="1"/>
</dbReference>
<dbReference type="InterPro" id="IPR009613">
    <property type="entry name" value="LMF"/>
</dbReference>
<dbReference type="Pfam" id="PF06762">
    <property type="entry name" value="LMF1"/>
    <property type="match status" value="1"/>
</dbReference>
<name>A0A7S3JN33_9STRA</name>
<evidence type="ECO:0000256" key="4">
    <source>
        <dbReference type="ARBA" id="ARBA00022824"/>
    </source>
</evidence>
<feature type="domain" description="Lipase maturation factor 1/2 N-terminal" evidence="10">
    <location>
        <begin position="109"/>
        <end position="263"/>
    </location>
</feature>
<feature type="transmembrane region" description="Helical" evidence="9">
    <location>
        <begin position="251"/>
        <end position="269"/>
    </location>
</feature>
<evidence type="ECO:0000256" key="3">
    <source>
        <dbReference type="ARBA" id="ARBA00022692"/>
    </source>
</evidence>
<keyword evidence="4" id="KW-0256">Endoplasmic reticulum</keyword>
<evidence type="ECO:0000256" key="6">
    <source>
        <dbReference type="ARBA" id="ARBA00023136"/>
    </source>
</evidence>
<feature type="transmembrane region" description="Helical" evidence="9">
    <location>
        <begin position="343"/>
        <end position="362"/>
    </location>
</feature>
<dbReference type="PANTHER" id="PTHR14463:SF5">
    <property type="entry name" value="LIPASE MATURATION FACTOR 2"/>
    <property type="match status" value="1"/>
</dbReference>
<evidence type="ECO:0000256" key="9">
    <source>
        <dbReference type="SAM" id="Phobius"/>
    </source>
</evidence>
<gene>
    <name evidence="12" type="ORF">ALAG00032_LOCUS91</name>
</gene>
<feature type="transmembrane region" description="Helical" evidence="9">
    <location>
        <begin position="374"/>
        <end position="391"/>
    </location>
</feature>
<evidence type="ECO:0000256" key="8">
    <source>
        <dbReference type="ARBA" id="ARBA00040643"/>
    </source>
</evidence>
<organism evidence="12">
    <name type="scientific">Aureoumbra lagunensis</name>
    <dbReference type="NCBI Taxonomy" id="44058"/>
    <lineage>
        <taxon>Eukaryota</taxon>
        <taxon>Sar</taxon>
        <taxon>Stramenopiles</taxon>
        <taxon>Ochrophyta</taxon>
        <taxon>Pelagophyceae</taxon>
        <taxon>Pelagomonadales</taxon>
        <taxon>Aureoumbra</taxon>
    </lineage>
</organism>
<evidence type="ECO:0000256" key="1">
    <source>
        <dbReference type="ARBA" id="ARBA00004477"/>
    </source>
</evidence>
<dbReference type="GO" id="GO:0051604">
    <property type="term" value="P:protein maturation"/>
    <property type="evidence" value="ECO:0007669"/>
    <property type="project" value="InterPro"/>
</dbReference>
<reference evidence="12" key="1">
    <citation type="submission" date="2021-01" db="EMBL/GenBank/DDBJ databases">
        <authorList>
            <person name="Corre E."/>
            <person name="Pelletier E."/>
            <person name="Niang G."/>
            <person name="Scheremetjew M."/>
            <person name="Finn R."/>
            <person name="Kale V."/>
            <person name="Holt S."/>
            <person name="Cochrane G."/>
            <person name="Meng A."/>
            <person name="Brown T."/>
            <person name="Cohen L."/>
        </authorList>
    </citation>
    <scope>NUCLEOTIDE SEQUENCE</scope>
    <source>
        <strain evidence="12">CCMP1510</strain>
    </source>
</reference>
<feature type="domain" description="Lipase maturation factor 1/2 C-terminal" evidence="11">
    <location>
        <begin position="423"/>
        <end position="566"/>
    </location>
</feature>
<dbReference type="InterPro" id="IPR057433">
    <property type="entry name" value="LMF1/2_C"/>
</dbReference>
<evidence type="ECO:0000259" key="10">
    <source>
        <dbReference type="Pfam" id="PF06762"/>
    </source>
</evidence>
<evidence type="ECO:0000256" key="7">
    <source>
        <dbReference type="ARBA" id="ARBA00023180"/>
    </source>
</evidence>